<evidence type="ECO:0000313" key="6">
    <source>
        <dbReference type="Proteomes" id="UP000492821"/>
    </source>
</evidence>
<feature type="transmembrane region" description="Helical" evidence="5">
    <location>
        <begin position="7"/>
        <end position="27"/>
    </location>
</feature>
<feature type="transmembrane region" description="Helical" evidence="5">
    <location>
        <begin position="157"/>
        <end position="179"/>
    </location>
</feature>
<protein>
    <submittedName>
        <fullName evidence="7">MARVEL domain-containing protein</fullName>
    </submittedName>
</protein>
<dbReference type="PANTHER" id="PTHR21215:SF0">
    <property type="entry name" value="LD36024P"/>
    <property type="match status" value="1"/>
</dbReference>
<evidence type="ECO:0000256" key="3">
    <source>
        <dbReference type="ARBA" id="ARBA00022989"/>
    </source>
</evidence>
<dbReference type="Pfam" id="PF13903">
    <property type="entry name" value="Claudin_2"/>
    <property type="match status" value="1"/>
</dbReference>
<dbReference type="GO" id="GO:0016020">
    <property type="term" value="C:membrane"/>
    <property type="evidence" value="ECO:0007669"/>
    <property type="project" value="UniProtKB-SubCell"/>
</dbReference>
<organism evidence="6 7">
    <name type="scientific">Panagrellus redivivus</name>
    <name type="common">Microworm</name>
    <dbReference type="NCBI Taxonomy" id="6233"/>
    <lineage>
        <taxon>Eukaryota</taxon>
        <taxon>Metazoa</taxon>
        <taxon>Ecdysozoa</taxon>
        <taxon>Nematoda</taxon>
        <taxon>Chromadorea</taxon>
        <taxon>Rhabditida</taxon>
        <taxon>Tylenchina</taxon>
        <taxon>Panagrolaimomorpha</taxon>
        <taxon>Panagrolaimoidea</taxon>
        <taxon>Panagrolaimidae</taxon>
        <taxon>Panagrellus</taxon>
    </lineage>
</organism>
<dbReference type="AlphaFoldDB" id="A0A7E4VTI1"/>
<dbReference type="InterPro" id="IPR004031">
    <property type="entry name" value="PMP22/EMP/MP20/Claudin"/>
</dbReference>
<dbReference type="Gene3D" id="1.20.140.150">
    <property type="match status" value="1"/>
</dbReference>
<keyword evidence="2 5" id="KW-0812">Transmembrane</keyword>
<proteinExistence type="predicted"/>
<keyword evidence="4 5" id="KW-0472">Membrane</keyword>
<dbReference type="PANTHER" id="PTHR21215">
    <property type="entry name" value="LD36024P"/>
    <property type="match status" value="1"/>
</dbReference>
<evidence type="ECO:0000313" key="7">
    <source>
        <dbReference type="WBParaSite" id="Pan_g3160.t1"/>
    </source>
</evidence>
<reference evidence="6" key="1">
    <citation type="journal article" date="2013" name="Genetics">
        <title>The draft genome and transcriptome of Panagrellus redivivus are shaped by the harsh demands of a free-living lifestyle.</title>
        <authorList>
            <person name="Srinivasan J."/>
            <person name="Dillman A.R."/>
            <person name="Macchietto M.G."/>
            <person name="Heikkinen L."/>
            <person name="Lakso M."/>
            <person name="Fracchia K.M."/>
            <person name="Antoshechkin I."/>
            <person name="Mortazavi A."/>
            <person name="Wong G."/>
            <person name="Sternberg P.W."/>
        </authorList>
    </citation>
    <scope>NUCLEOTIDE SEQUENCE [LARGE SCALE GENOMIC DNA]</scope>
    <source>
        <strain evidence="6">MT8872</strain>
    </source>
</reference>
<evidence type="ECO:0000256" key="5">
    <source>
        <dbReference type="SAM" id="Phobius"/>
    </source>
</evidence>
<keyword evidence="3 5" id="KW-1133">Transmembrane helix</keyword>
<comment type="subcellular location">
    <subcellularLocation>
        <location evidence="1">Membrane</location>
        <topology evidence="1">Multi-pass membrane protein</topology>
    </subcellularLocation>
</comment>
<feature type="transmembrane region" description="Helical" evidence="5">
    <location>
        <begin position="123"/>
        <end position="145"/>
    </location>
</feature>
<accession>A0A7E4VTI1</accession>
<evidence type="ECO:0000256" key="2">
    <source>
        <dbReference type="ARBA" id="ARBA00022692"/>
    </source>
</evidence>
<dbReference type="WBParaSite" id="Pan_g3160.t1">
    <property type="protein sequence ID" value="Pan_g3160.t1"/>
    <property type="gene ID" value="Pan_g3160"/>
</dbReference>
<feature type="transmembrane region" description="Helical" evidence="5">
    <location>
        <begin position="207"/>
        <end position="230"/>
    </location>
</feature>
<dbReference type="Proteomes" id="UP000492821">
    <property type="component" value="Unassembled WGS sequence"/>
</dbReference>
<name>A0A7E4VTI1_PANRE</name>
<evidence type="ECO:0000256" key="4">
    <source>
        <dbReference type="ARBA" id="ARBA00023136"/>
    </source>
</evidence>
<reference evidence="7" key="2">
    <citation type="submission" date="2020-10" db="UniProtKB">
        <authorList>
            <consortium name="WormBaseParasite"/>
        </authorList>
    </citation>
    <scope>IDENTIFICATION</scope>
</reference>
<evidence type="ECO:0000256" key="1">
    <source>
        <dbReference type="ARBA" id="ARBA00004141"/>
    </source>
</evidence>
<keyword evidence="6" id="KW-1185">Reference proteome</keyword>
<sequence>MVSSPVLMSMSAIFFAVGAVLVILAGVSQNWVEHRVDRKAIASNREVTKKLGDSFTHNPIYFSRNYGLYHVCFPTNVPSEIGSYSLPFGQTCITNPDVNPDPAVSDNYSSTQTQRLWFIRAYFVFYLLSSVGLAIAVISGILSCWSQKVKHIKLTACVVWFTILLLLMSFSLWHLAIYWENTYLKMPPFKASWDTSLRQSTESTFGWSYYTCCFGLFFLILSGISFLCAARAIKREHDEIYDSKAQAYLNQYIHPDKQMMPYGYGTSPYGNATNSFQTYYPGSFYPPYNTAGANSYYGYMTYGGH</sequence>